<dbReference type="EMBL" id="ATHJ01000071">
    <property type="protein sequence ID" value="EPR41858.1"/>
    <property type="molecule type" value="Genomic_DNA"/>
</dbReference>
<keyword evidence="2" id="KW-1185">Reference proteome</keyword>
<dbReference type="OrthoDB" id="5417057at2"/>
<sequence>MKDEDIRDKVDIRDEDIRRLNFIRDAGRYVFRKHFRQGLRSRIMAVLDADDVVRETSGEMVDGIRVFPRARPRKMLRIFTKRFERSAHAHEEARTYKIIEAGLGNRHVATSSEFIVTYRRTGRGRPWEIVLCGLQEYVAGEILDPWGFFYEKHLEALCSSIQAKDGDPRGHSFENWVRNVRKSAEDLIVRLKEMILKTGFIPDLSGFGNLILTPEGDIKLVDINNVSRVVFDDVVRTDDRGYPVCDKSIEVMAVLEQQLLGRAVDMNALLYRHFLDTERTNQVKILEEKFYAAHSGGA</sequence>
<comment type="caution">
    <text evidence="1">The sequence shown here is derived from an EMBL/GenBank/DDBJ whole genome shotgun (WGS) entry which is preliminary data.</text>
</comment>
<dbReference type="eggNOG" id="ENOG502ZHJ8">
    <property type="taxonomic scope" value="Bacteria"/>
</dbReference>
<gene>
    <name evidence="1" type="ORF">dsmv_1857</name>
</gene>
<protein>
    <submittedName>
        <fullName evidence="1">Uncharacterized protein</fullName>
    </submittedName>
</protein>
<reference evidence="1 2" key="1">
    <citation type="journal article" date="2013" name="Genome Announc.">
        <title>Draft genome sequences for three mercury-methylating, sulfate-reducing bacteria.</title>
        <authorList>
            <person name="Brown S.D."/>
            <person name="Hurt R.A.Jr."/>
            <person name="Gilmour C.C."/>
            <person name="Elias D.A."/>
        </authorList>
    </citation>
    <scope>NUCLEOTIDE SEQUENCE [LARGE SCALE GENOMIC DNA]</scope>
    <source>
        <strain evidence="1 2">DSM 2059</strain>
    </source>
</reference>
<proteinExistence type="predicted"/>
<accession>S7VBL7</accession>
<dbReference type="RefSeq" id="WP_020876239.1">
    <property type="nucleotide sequence ID" value="NZ_ATHJ01000071.1"/>
</dbReference>
<dbReference type="Proteomes" id="UP000014977">
    <property type="component" value="Unassembled WGS sequence"/>
</dbReference>
<evidence type="ECO:0000313" key="1">
    <source>
        <dbReference type="EMBL" id="EPR41858.1"/>
    </source>
</evidence>
<evidence type="ECO:0000313" key="2">
    <source>
        <dbReference type="Proteomes" id="UP000014977"/>
    </source>
</evidence>
<organism evidence="1 2">
    <name type="scientific">Desulfococcus multivorans DSM 2059</name>
    <dbReference type="NCBI Taxonomy" id="1121405"/>
    <lineage>
        <taxon>Bacteria</taxon>
        <taxon>Pseudomonadati</taxon>
        <taxon>Thermodesulfobacteriota</taxon>
        <taxon>Desulfobacteria</taxon>
        <taxon>Desulfobacterales</taxon>
        <taxon>Desulfococcaceae</taxon>
        <taxon>Desulfococcus</taxon>
    </lineage>
</organism>
<dbReference type="AlphaFoldDB" id="S7VBL7"/>
<name>S7VBL7_DESML</name>